<proteinExistence type="predicted"/>
<dbReference type="SUPFAM" id="SSF53335">
    <property type="entry name" value="S-adenosyl-L-methionine-dependent methyltransferases"/>
    <property type="match status" value="1"/>
</dbReference>
<name>A0A8J2N4Z5_9PLEO</name>
<dbReference type="OrthoDB" id="413520at2759"/>
<dbReference type="GO" id="GO:0008757">
    <property type="term" value="F:S-adenosylmethionine-dependent methyltransferase activity"/>
    <property type="evidence" value="ECO:0007669"/>
    <property type="project" value="UniProtKB-ARBA"/>
</dbReference>
<dbReference type="EMBL" id="CAJRGZ010000022">
    <property type="protein sequence ID" value="CAG5175287.1"/>
    <property type="molecule type" value="Genomic_DNA"/>
</dbReference>
<evidence type="ECO:0000313" key="3">
    <source>
        <dbReference type="Proteomes" id="UP000676310"/>
    </source>
</evidence>
<organism evidence="2 3">
    <name type="scientific">Alternaria atra</name>
    <dbReference type="NCBI Taxonomy" id="119953"/>
    <lineage>
        <taxon>Eukaryota</taxon>
        <taxon>Fungi</taxon>
        <taxon>Dikarya</taxon>
        <taxon>Ascomycota</taxon>
        <taxon>Pezizomycotina</taxon>
        <taxon>Dothideomycetes</taxon>
        <taxon>Pleosporomycetidae</taxon>
        <taxon>Pleosporales</taxon>
        <taxon>Pleosporineae</taxon>
        <taxon>Pleosporaceae</taxon>
        <taxon>Alternaria</taxon>
        <taxon>Alternaria sect. Ulocladioides</taxon>
    </lineage>
</organism>
<dbReference type="InterPro" id="IPR019410">
    <property type="entry name" value="Methyltransf_16"/>
</dbReference>
<dbReference type="AlphaFoldDB" id="A0A8J2N4Z5"/>
<evidence type="ECO:0000313" key="1">
    <source>
        <dbReference type="EMBL" id="CAG5175287.1"/>
    </source>
</evidence>
<dbReference type="GO" id="GO:0005829">
    <property type="term" value="C:cytosol"/>
    <property type="evidence" value="ECO:0007669"/>
    <property type="project" value="TreeGrafter"/>
</dbReference>
<dbReference type="RefSeq" id="XP_043174280.1">
    <property type="nucleotide sequence ID" value="XM_043318345.1"/>
</dbReference>
<dbReference type="Pfam" id="PF10294">
    <property type="entry name" value="Methyltransf_16"/>
    <property type="match status" value="1"/>
</dbReference>
<dbReference type="GeneID" id="67010898"/>
<accession>A0A8J2N4Z5</accession>
<dbReference type="PANTHER" id="PTHR14614">
    <property type="entry name" value="HEPATOCELLULAR CARCINOMA-ASSOCIATED ANTIGEN"/>
    <property type="match status" value="1"/>
</dbReference>
<dbReference type="Gene3D" id="3.40.50.150">
    <property type="entry name" value="Vaccinia Virus protein VP39"/>
    <property type="match status" value="1"/>
</dbReference>
<dbReference type="Proteomes" id="UP000676310">
    <property type="component" value="Unassembled WGS sequence"/>
</dbReference>
<comment type="caution">
    <text evidence="2">The sequence shown here is derived from an EMBL/GenBank/DDBJ whole genome shotgun (WGS) entry which is preliminary data.</text>
</comment>
<dbReference type="PANTHER" id="PTHR14614:SF132">
    <property type="entry name" value="PROTEIN-LYSINE METHYLTRANSFERASE C42C1.13"/>
    <property type="match status" value="1"/>
</dbReference>
<sequence>MRYIRFLKSPRVVTDKGTSRKQVHCLITITSDLGDSFLPYDIQLAAELLATADSEENVLVWSNAQWTAGMRSLPITFPLPKSQVSLTNLRVRVGGEPKRAHDEFLAISEPDARGVVSAWSPPFTSNVGAPKLVQRRFKLPDGPVTTIWEETGESIARHLWDAGITLSCQTPALRNSTSDLAKALRPSPFKPHFNVLELGTGCGMVGIAMAQIIPNSKVLLTDLSEAKEIVERNINSVTIAPGASLAFMELDWDADLPHDLQSTSDQLDLVLAADCTYNPDSSPALVNILARLSKANPGVVVAIAMKMRHSSEEVFFDLMKDAGFMETTKMDFPLPGDVEVGEEVVYLHVYKATVG</sequence>
<dbReference type="EMBL" id="CAJRGZ010000029">
    <property type="protein sequence ID" value="CAG5183693.1"/>
    <property type="molecule type" value="Genomic_DNA"/>
</dbReference>
<protein>
    <submittedName>
        <fullName evidence="2">Uncharacterized protein</fullName>
    </submittedName>
</protein>
<evidence type="ECO:0000313" key="2">
    <source>
        <dbReference type="EMBL" id="CAG5183693.1"/>
    </source>
</evidence>
<keyword evidence="3" id="KW-1185">Reference proteome</keyword>
<reference evidence="2" key="1">
    <citation type="submission" date="2021-05" db="EMBL/GenBank/DDBJ databases">
        <authorList>
            <person name="Stam R."/>
        </authorList>
    </citation>
    <scope>NUCLEOTIDE SEQUENCE</scope>
    <source>
        <strain evidence="2">CS162</strain>
    </source>
</reference>
<dbReference type="InterPro" id="IPR029063">
    <property type="entry name" value="SAM-dependent_MTases_sf"/>
</dbReference>
<gene>
    <name evidence="2" type="ORF">ALTATR162_LOCUS10707</name>
    <name evidence="1" type="ORF">ALTATR162_LOCUS8038</name>
</gene>